<feature type="disulfide bond" evidence="3">
    <location>
        <begin position="203"/>
        <end position="212"/>
    </location>
</feature>
<dbReference type="PROSITE" id="PS50026">
    <property type="entry name" value="EGF_3"/>
    <property type="match status" value="1"/>
</dbReference>
<evidence type="ECO:0000256" key="2">
    <source>
        <dbReference type="ARBA" id="ARBA00022737"/>
    </source>
</evidence>
<keyword evidence="2" id="KW-0677">Repeat</keyword>
<sequence length="255" mass="28463">MKVEMSVLLFLVLSTSIVNGLCPSNCSCNTYVSRSSVICDSGSLKDIPDLPRDTYFLFINNNQISEIPVNTFVDCEQLHQIVLNSNEISAIEPFTFMNLRNLQYLNLSGNNISHIEEHAFGNFMSLSTLYLTSNPLNCNCSIYPFWSWLIERTTIGTSAKCSNGTFVISLRPVELEKCNPNSCQCFNGGTCRTRNDGLVDCDCIGHWTGEFCQESQCISYDCGIGDCYIEPVNGTAQCMCGNRYVKYCTGKLCYV</sequence>
<dbReference type="Proteomes" id="UP000507470">
    <property type="component" value="Unassembled WGS sequence"/>
</dbReference>
<dbReference type="PROSITE" id="PS51450">
    <property type="entry name" value="LRR"/>
    <property type="match status" value="1"/>
</dbReference>
<feature type="chain" id="PRO_5027053161" description="EGF-like domain-containing protein" evidence="4">
    <location>
        <begin position="21"/>
        <end position="255"/>
    </location>
</feature>
<keyword evidence="3" id="KW-1015">Disulfide bond</keyword>
<evidence type="ECO:0000256" key="4">
    <source>
        <dbReference type="SAM" id="SignalP"/>
    </source>
</evidence>
<dbReference type="Pfam" id="PF13855">
    <property type="entry name" value="LRR_8"/>
    <property type="match status" value="1"/>
</dbReference>
<dbReference type="SUPFAM" id="SSF52058">
    <property type="entry name" value="L domain-like"/>
    <property type="match status" value="1"/>
</dbReference>
<proteinExistence type="predicted"/>
<evidence type="ECO:0000259" key="5">
    <source>
        <dbReference type="PROSITE" id="PS50026"/>
    </source>
</evidence>
<dbReference type="SMART" id="SM00369">
    <property type="entry name" value="LRR_TYP"/>
    <property type="match status" value="3"/>
</dbReference>
<dbReference type="InterPro" id="IPR032675">
    <property type="entry name" value="LRR_dom_sf"/>
</dbReference>
<reference evidence="6 7" key="1">
    <citation type="submission" date="2020-06" db="EMBL/GenBank/DDBJ databases">
        <authorList>
            <person name="Li R."/>
            <person name="Bekaert M."/>
        </authorList>
    </citation>
    <scope>NUCLEOTIDE SEQUENCE [LARGE SCALE GENOMIC DNA]</scope>
    <source>
        <strain evidence="7">wild</strain>
    </source>
</reference>
<organism evidence="6 7">
    <name type="scientific">Mytilus coruscus</name>
    <name type="common">Sea mussel</name>
    <dbReference type="NCBI Taxonomy" id="42192"/>
    <lineage>
        <taxon>Eukaryota</taxon>
        <taxon>Metazoa</taxon>
        <taxon>Spiralia</taxon>
        <taxon>Lophotrochozoa</taxon>
        <taxon>Mollusca</taxon>
        <taxon>Bivalvia</taxon>
        <taxon>Autobranchia</taxon>
        <taxon>Pteriomorphia</taxon>
        <taxon>Mytilida</taxon>
        <taxon>Mytiloidea</taxon>
        <taxon>Mytilidae</taxon>
        <taxon>Mytilinae</taxon>
        <taxon>Mytilus</taxon>
    </lineage>
</organism>
<comment type="caution">
    <text evidence="3">Lacks conserved residue(s) required for the propagation of feature annotation.</text>
</comment>
<feature type="domain" description="EGF-like" evidence="5">
    <location>
        <begin position="179"/>
        <end position="213"/>
    </location>
</feature>
<dbReference type="PANTHER" id="PTHR24369">
    <property type="entry name" value="ANTIGEN BSP, PUTATIVE-RELATED"/>
    <property type="match status" value="1"/>
</dbReference>
<protein>
    <recommendedName>
        <fullName evidence="5">EGF-like domain-containing protein</fullName>
    </recommendedName>
</protein>
<dbReference type="Gene3D" id="3.80.10.10">
    <property type="entry name" value="Ribonuclease Inhibitor"/>
    <property type="match status" value="1"/>
</dbReference>
<dbReference type="OrthoDB" id="6130667at2759"/>
<dbReference type="AlphaFoldDB" id="A0A6J8ELS8"/>
<evidence type="ECO:0000256" key="1">
    <source>
        <dbReference type="ARBA" id="ARBA00022614"/>
    </source>
</evidence>
<keyword evidence="3" id="KW-0245">EGF-like domain</keyword>
<keyword evidence="4" id="KW-0732">Signal</keyword>
<name>A0A6J8ELS8_MYTCO</name>
<dbReference type="PANTHER" id="PTHR24369:SF217">
    <property type="entry name" value="LEUCINE-RICH REPEAT-CONTAINING PROTEIN 3B-LIKE"/>
    <property type="match status" value="1"/>
</dbReference>
<dbReference type="InterPro" id="IPR003591">
    <property type="entry name" value="Leu-rich_rpt_typical-subtyp"/>
</dbReference>
<dbReference type="InterPro" id="IPR000742">
    <property type="entry name" value="EGF"/>
</dbReference>
<dbReference type="InterPro" id="IPR050541">
    <property type="entry name" value="LRR_TM_domain-containing"/>
</dbReference>
<accession>A0A6J8ELS8</accession>
<evidence type="ECO:0000256" key="3">
    <source>
        <dbReference type="PROSITE-ProRule" id="PRU00076"/>
    </source>
</evidence>
<evidence type="ECO:0000313" key="6">
    <source>
        <dbReference type="EMBL" id="CAC5420893.1"/>
    </source>
</evidence>
<dbReference type="GO" id="GO:0005886">
    <property type="term" value="C:plasma membrane"/>
    <property type="evidence" value="ECO:0007669"/>
    <property type="project" value="TreeGrafter"/>
</dbReference>
<evidence type="ECO:0000313" key="7">
    <source>
        <dbReference type="Proteomes" id="UP000507470"/>
    </source>
</evidence>
<dbReference type="EMBL" id="CACVKT020009192">
    <property type="protein sequence ID" value="CAC5420893.1"/>
    <property type="molecule type" value="Genomic_DNA"/>
</dbReference>
<gene>
    <name evidence="6" type="ORF">MCOR_53072</name>
</gene>
<keyword evidence="1" id="KW-0433">Leucine-rich repeat</keyword>
<feature type="signal peptide" evidence="4">
    <location>
        <begin position="1"/>
        <end position="20"/>
    </location>
</feature>
<keyword evidence="7" id="KW-1185">Reference proteome</keyword>
<dbReference type="InterPro" id="IPR001611">
    <property type="entry name" value="Leu-rich_rpt"/>
</dbReference>
<dbReference type="PROSITE" id="PS00022">
    <property type="entry name" value="EGF_1"/>
    <property type="match status" value="1"/>
</dbReference>